<dbReference type="AlphaFoldDB" id="A0A4S5BN44"/>
<proteinExistence type="predicted"/>
<reference evidence="3 4" key="1">
    <citation type="submission" date="2019-04" db="EMBL/GenBank/DDBJ databases">
        <title>Lampropedia sp YIM MLB12 draf genome.</title>
        <authorList>
            <person name="Wang Y.-X."/>
        </authorList>
    </citation>
    <scope>NUCLEOTIDE SEQUENCE [LARGE SCALE GENOMIC DNA]</scope>
    <source>
        <strain evidence="3 4">YIM MLB12</strain>
    </source>
</reference>
<evidence type="ECO:0000259" key="2">
    <source>
        <dbReference type="PROSITE" id="PS51750"/>
    </source>
</evidence>
<comment type="caution">
    <text evidence="3">The sequence shown here is derived from an EMBL/GenBank/DDBJ whole genome shotgun (WGS) entry which is preliminary data.</text>
</comment>
<dbReference type="EMBL" id="SSWX01000030">
    <property type="protein sequence ID" value="THJ30976.1"/>
    <property type="molecule type" value="Genomic_DNA"/>
</dbReference>
<feature type="compositionally biased region" description="Low complexity" evidence="1">
    <location>
        <begin position="253"/>
        <end position="267"/>
    </location>
</feature>
<evidence type="ECO:0000313" key="3">
    <source>
        <dbReference type="EMBL" id="THJ30976.1"/>
    </source>
</evidence>
<feature type="domain" description="Bro-N" evidence="2">
    <location>
        <begin position="2"/>
        <end position="110"/>
    </location>
</feature>
<sequence>MSNSITSSNFHFDDHLVRLIQDGDSTWFHAGDVMNALDYAATSRSSKVCAHIPEIWKGVKPIHTLGGTQSALFLQEQGLYFFLGRSDKPKALPFQMWVYGEVLPSIRKTGSYKVGQQQELAIDETAESIRRDSIGSIIERLTSRVQQSNTYPVEVFMPLVNAVLRKAGLDFVHRSGHSALPISFAQELEDRLTSLGRVFHPMTSPNFHDVIAIRRILSGMDPKTGQKDSRCTAILPAKNPTLEPEVRRANKRSTSSPAALPSPCSAC</sequence>
<dbReference type="PANTHER" id="PTHR36180:SF2">
    <property type="entry name" value="BRO FAMILY PROTEIN"/>
    <property type="match status" value="1"/>
</dbReference>
<dbReference type="Pfam" id="PF02498">
    <property type="entry name" value="Bro-N"/>
    <property type="match status" value="1"/>
</dbReference>
<dbReference type="PROSITE" id="PS51750">
    <property type="entry name" value="BRO_N"/>
    <property type="match status" value="1"/>
</dbReference>
<dbReference type="InterPro" id="IPR003497">
    <property type="entry name" value="BRO_N_domain"/>
</dbReference>
<evidence type="ECO:0000313" key="4">
    <source>
        <dbReference type="Proteomes" id="UP000306236"/>
    </source>
</evidence>
<gene>
    <name evidence="3" type="ORF">E8K88_16355</name>
</gene>
<protein>
    <recommendedName>
        <fullName evidence="2">Bro-N domain-containing protein</fullName>
    </recommendedName>
</protein>
<name>A0A4S5BN44_9BURK</name>
<feature type="region of interest" description="Disordered" evidence="1">
    <location>
        <begin position="244"/>
        <end position="267"/>
    </location>
</feature>
<dbReference type="SMART" id="SM01040">
    <property type="entry name" value="Bro-N"/>
    <property type="match status" value="1"/>
</dbReference>
<dbReference type="OrthoDB" id="1042522at2"/>
<dbReference type="Proteomes" id="UP000306236">
    <property type="component" value="Unassembled WGS sequence"/>
</dbReference>
<accession>A0A4S5BN44</accession>
<dbReference type="PANTHER" id="PTHR36180">
    <property type="entry name" value="DNA-BINDING PROTEIN-RELATED-RELATED"/>
    <property type="match status" value="1"/>
</dbReference>
<keyword evidence="4" id="KW-1185">Reference proteome</keyword>
<organism evidence="3 4">
    <name type="scientific">Lampropedia aestuarii</name>
    <dbReference type="NCBI Taxonomy" id="2562762"/>
    <lineage>
        <taxon>Bacteria</taxon>
        <taxon>Pseudomonadati</taxon>
        <taxon>Pseudomonadota</taxon>
        <taxon>Betaproteobacteria</taxon>
        <taxon>Burkholderiales</taxon>
        <taxon>Comamonadaceae</taxon>
        <taxon>Lampropedia</taxon>
    </lineage>
</organism>
<evidence type="ECO:0000256" key="1">
    <source>
        <dbReference type="SAM" id="MobiDB-lite"/>
    </source>
</evidence>